<comment type="caution">
    <text evidence="1">The sequence shown here is derived from an EMBL/GenBank/DDBJ whole genome shotgun (WGS) entry which is preliminary data.</text>
</comment>
<keyword evidence="2" id="KW-1185">Reference proteome</keyword>
<organism evidence="1 2">
    <name type="scientific">Tropicimonas omnivorans</name>
    <dbReference type="NCBI Taxonomy" id="3075590"/>
    <lineage>
        <taxon>Bacteria</taxon>
        <taxon>Pseudomonadati</taxon>
        <taxon>Pseudomonadota</taxon>
        <taxon>Alphaproteobacteria</taxon>
        <taxon>Rhodobacterales</taxon>
        <taxon>Roseobacteraceae</taxon>
        <taxon>Tropicimonas</taxon>
    </lineage>
</organism>
<sequence>MIVTLSLDARSFARLDAERQALFPDRGYRLPAHLTLFHHLPGARQELVQSRLEVLAARTRPPHLAFAHIREIGGGQGSAYAVRSPALLRLRAEMARLWAPWLTRQDRRAFRPHVTVQNKVPHEEERAAREALLSRFVPFRGSGTALILWHYRGGPWERAGEWPFGAP</sequence>
<dbReference type="InterPro" id="IPR009097">
    <property type="entry name" value="Cyclic_Pdiesterase"/>
</dbReference>
<dbReference type="SUPFAM" id="SSF55144">
    <property type="entry name" value="LigT-like"/>
    <property type="match status" value="1"/>
</dbReference>
<accession>A0ABU3DIF1</accession>
<evidence type="ECO:0000313" key="1">
    <source>
        <dbReference type="EMBL" id="MDT0683500.1"/>
    </source>
</evidence>
<dbReference type="RefSeq" id="WP_311692112.1">
    <property type="nucleotide sequence ID" value="NZ_JAVRHL010000003.1"/>
</dbReference>
<proteinExistence type="predicted"/>
<protein>
    <submittedName>
        <fullName evidence="1">2'-5' RNA ligase family protein</fullName>
    </submittedName>
</protein>
<dbReference type="EMBL" id="JAVRHL010000003">
    <property type="protein sequence ID" value="MDT0683500.1"/>
    <property type="molecule type" value="Genomic_DNA"/>
</dbReference>
<dbReference type="Proteomes" id="UP001265259">
    <property type="component" value="Unassembled WGS sequence"/>
</dbReference>
<dbReference type="GO" id="GO:0016874">
    <property type="term" value="F:ligase activity"/>
    <property type="evidence" value="ECO:0007669"/>
    <property type="project" value="UniProtKB-KW"/>
</dbReference>
<dbReference type="Gene3D" id="3.90.1140.10">
    <property type="entry name" value="Cyclic phosphodiesterase"/>
    <property type="match status" value="1"/>
</dbReference>
<evidence type="ECO:0000313" key="2">
    <source>
        <dbReference type="Proteomes" id="UP001265259"/>
    </source>
</evidence>
<name>A0ABU3DIF1_9RHOB</name>
<keyword evidence="1" id="KW-0436">Ligase</keyword>
<dbReference type="Pfam" id="PF13563">
    <property type="entry name" value="2_5_RNA_ligase2"/>
    <property type="match status" value="1"/>
</dbReference>
<gene>
    <name evidence="1" type="ORF">RM543_12455</name>
</gene>
<reference evidence="1 2" key="1">
    <citation type="submission" date="2023-09" db="EMBL/GenBank/DDBJ databases">
        <authorList>
            <person name="Rey-Velasco X."/>
        </authorList>
    </citation>
    <scope>NUCLEOTIDE SEQUENCE [LARGE SCALE GENOMIC DNA]</scope>
    <source>
        <strain evidence="1 2">F158</strain>
    </source>
</reference>